<reference evidence="1 2" key="1">
    <citation type="submission" date="2020-02" db="EMBL/GenBank/DDBJ databases">
        <authorList>
            <person name="Ferguson B K."/>
        </authorList>
    </citation>
    <scope>NUCLEOTIDE SEQUENCE [LARGE SCALE GENOMIC DNA]</scope>
</reference>
<evidence type="ECO:0000313" key="1">
    <source>
        <dbReference type="EMBL" id="CAB0004620.1"/>
    </source>
</evidence>
<dbReference type="EMBL" id="CADCXU010015118">
    <property type="protein sequence ID" value="CAB0004620.1"/>
    <property type="molecule type" value="Genomic_DNA"/>
</dbReference>
<protein>
    <submittedName>
        <fullName evidence="1">Uncharacterized protein</fullName>
    </submittedName>
</protein>
<gene>
    <name evidence="1" type="ORF">NTEN_LOCUS10097</name>
</gene>
<keyword evidence="2" id="KW-1185">Reference proteome</keyword>
<name>A0A6H5GNP6_9HEMI</name>
<dbReference type="Proteomes" id="UP000479000">
    <property type="component" value="Unassembled WGS sequence"/>
</dbReference>
<proteinExistence type="predicted"/>
<accession>A0A6H5GNP6</accession>
<sequence length="187" mass="21284">MRFQSNTSNISSSDFVRKGFFFRVPELSFGLKCRGAKCMVSAGGANPGDTVSAGEKTRMVMRVPRDPARDQVREWGTGCGPRTCRLFYTHSTVGVGARPCAHHYISFGLLHLIYFKKKQQQKKVDYLKRPKLHSFHLQFQSRCYSLFAFIKVQDKYSKLSASLLRPAADAESSQMRSSRPPEVFRFN</sequence>
<dbReference type="AlphaFoldDB" id="A0A6H5GNP6"/>
<evidence type="ECO:0000313" key="2">
    <source>
        <dbReference type="Proteomes" id="UP000479000"/>
    </source>
</evidence>
<organism evidence="1 2">
    <name type="scientific">Nesidiocoris tenuis</name>
    <dbReference type="NCBI Taxonomy" id="355587"/>
    <lineage>
        <taxon>Eukaryota</taxon>
        <taxon>Metazoa</taxon>
        <taxon>Ecdysozoa</taxon>
        <taxon>Arthropoda</taxon>
        <taxon>Hexapoda</taxon>
        <taxon>Insecta</taxon>
        <taxon>Pterygota</taxon>
        <taxon>Neoptera</taxon>
        <taxon>Paraneoptera</taxon>
        <taxon>Hemiptera</taxon>
        <taxon>Heteroptera</taxon>
        <taxon>Panheteroptera</taxon>
        <taxon>Cimicomorpha</taxon>
        <taxon>Miridae</taxon>
        <taxon>Dicyphina</taxon>
        <taxon>Nesidiocoris</taxon>
    </lineage>
</organism>